<evidence type="ECO:0000313" key="1">
    <source>
        <dbReference type="EMBL" id="GAA2738766.1"/>
    </source>
</evidence>
<dbReference type="Proteomes" id="UP001501326">
    <property type="component" value="Unassembled WGS sequence"/>
</dbReference>
<dbReference type="Gene3D" id="3.40.50.2000">
    <property type="entry name" value="Glycogen Phosphorylase B"/>
    <property type="match status" value="1"/>
</dbReference>
<keyword evidence="2" id="KW-1185">Reference proteome</keyword>
<proteinExistence type="predicted"/>
<dbReference type="RefSeq" id="WP_344195164.1">
    <property type="nucleotide sequence ID" value="NZ_BAAARN010000004.1"/>
</dbReference>
<name>A0ABN3UVR4_9MICO</name>
<sequence length="374" mass="39493">MTSPAGPRVLLVSHDGYGLGHARRNVRLAAAVHRRAPGADVTVVTGISSRLGWLEDGLTTIERVPSVTKGASGHREGAGRPLAEVLAERSQRFAAVVEQVRPDVVVVDRHPFGVGGEWRRGLRLAKRAGAAVVLGLRDVLDDPATVRRELAGPDWDGAADLLDQVLVYGTPLLCDHQNEYGLDLPLTYCGVVVDTPRPSRSRRDLLLVCSGGGADGRAVGELGAHLTLTPGLRETVLVMGPAAAQGRPTDSQAHVRVVASVPDCGELYVRAAACLQMAGYNSTYEALAAGLRPILVPRVQPRREQVIRATRLAHLGLADVLDGDATVSDVEWMLRQPRRLAPGALRRAGIRTNGADVAVGHLLSLAGAVAVGVA</sequence>
<organism evidence="1 2">
    <name type="scientific">Pedococcus aerophilus</name>
    <dbReference type="NCBI Taxonomy" id="436356"/>
    <lineage>
        <taxon>Bacteria</taxon>
        <taxon>Bacillati</taxon>
        <taxon>Actinomycetota</taxon>
        <taxon>Actinomycetes</taxon>
        <taxon>Micrococcales</taxon>
        <taxon>Intrasporangiaceae</taxon>
        <taxon>Pedococcus</taxon>
    </lineage>
</organism>
<dbReference type="EMBL" id="BAAARN010000004">
    <property type="protein sequence ID" value="GAA2738766.1"/>
    <property type="molecule type" value="Genomic_DNA"/>
</dbReference>
<accession>A0ABN3UVR4</accession>
<comment type="caution">
    <text evidence="1">The sequence shown here is derived from an EMBL/GenBank/DDBJ whole genome shotgun (WGS) entry which is preliminary data.</text>
</comment>
<dbReference type="PANTHER" id="PTHR21015">
    <property type="entry name" value="UDP-N-ACETYLGLUCOSAMINE--N-ACETYLMURAMYL-(PENTAPEPTIDE) PYROPHOSPHORYL-UNDECAPRENOL N-ACETYLGLUCOSAMINE TRANSFERASE 1"/>
    <property type="match status" value="1"/>
</dbReference>
<gene>
    <name evidence="1" type="ORF">GCM10009867_31580</name>
</gene>
<evidence type="ECO:0000313" key="2">
    <source>
        <dbReference type="Proteomes" id="UP001501326"/>
    </source>
</evidence>
<dbReference type="SUPFAM" id="SSF53756">
    <property type="entry name" value="UDP-Glycosyltransferase/glycogen phosphorylase"/>
    <property type="match status" value="1"/>
</dbReference>
<dbReference type="PANTHER" id="PTHR21015:SF28">
    <property type="entry name" value="SLL1722 PROTEIN"/>
    <property type="match status" value="1"/>
</dbReference>
<reference evidence="1 2" key="1">
    <citation type="journal article" date="2019" name="Int. J. Syst. Evol. Microbiol.">
        <title>The Global Catalogue of Microorganisms (GCM) 10K type strain sequencing project: providing services to taxonomists for standard genome sequencing and annotation.</title>
        <authorList>
            <consortium name="The Broad Institute Genomics Platform"/>
            <consortium name="The Broad Institute Genome Sequencing Center for Infectious Disease"/>
            <person name="Wu L."/>
            <person name="Ma J."/>
        </authorList>
    </citation>
    <scope>NUCLEOTIDE SEQUENCE [LARGE SCALE GENOMIC DNA]</scope>
    <source>
        <strain evidence="1 2">JCM 16378</strain>
    </source>
</reference>
<protein>
    <submittedName>
        <fullName evidence="1">Glycosyltransferase family protein</fullName>
    </submittedName>
</protein>